<evidence type="ECO:0000256" key="5">
    <source>
        <dbReference type="ARBA" id="ARBA00022984"/>
    </source>
</evidence>
<feature type="transmembrane region" description="Helical" evidence="9">
    <location>
        <begin position="223"/>
        <end position="241"/>
    </location>
</feature>
<dbReference type="HOGENOM" id="CLU_006797_3_0_11"/>
<evidence type="ECO:0000256" key="3">
    <source>
        <dbReference type="ARBA" id="ARBA00022692"/>
    </source>
</evidence>
<evidence type="ECO:0000256" key="9">
    <source>
        <dbReference type="SAM" id="Phobius"/>
    </source>
</evidence>
<protein>
    <submittedName>
        <fullName evidence="10">Integral membrane protein MviN</fullName>
    </submittedName>
</protein>
<feature type="transmembrane region" description="Helical" evidence="9">
    <location>
        <begin position="465"/>
        <end position="488"/>
    </location>
</feature>
<feature type="transmembrane region" description="Helical" evidence="9">
    <location>
        <begin position="525"/>
        <end position="549"/>
    </location>
</feature>
<evidence type="ECO:0000256" key="6">
    <source>
        <dbReference type="ARBA" id="ARBA00022989"/>
    </source>
</evidence>
<feature type="transmembrane region" description="Helical" evidence="9">
    <location>
        <begin position="188"/>
        <end position="211"/>
    </location>
</feature>
<dbReference type="PATRIC" id="fig|883067.3.peg.927"/>
<evidence type="ECO:0000313" key="11">
    <source>
        <dbReference type="Proteomes" id="UP000014393"/>
    </source>
</evidence>
<sequence>MRFFPPRRPTGRHFVADHGADTRPDTAESAADTPATSAAAGPEPDTSAASSENNVSEKSASAARASIIMFFGTLVSRILGLVRSPILLGAVVGLTSPAGNAFGIANKLPNLIYMIIVGGLVNAVLVPAIVRATKRGEKEGAAFINKLLTVAIVGLGAVTVLITLAAPAVVKVMAATMSEDWYRLTVAWAYWCLPQIFFYGMYTVIGQILNARENFGPYMWAPALNNVVAVLGMLAILAIFGSATPEDALEAGRWTASRVGWLGGISTLGIVAQALILIWPLRRLGIHFRFDFRWRNSGLGAAGRASWWMLLMMVTSIIPTALISNAAAGASDRAIRMGMNSEYVAGNFAYDTAYTIYSLPTSLFVVSIATAVFTRISRAAADGDRDRMRRDVSRTLRIVSTIMFLAAIGLMVFAVPVSRLFAITSSAEQAVTLGKVVASMALGLFGIGAVSVLDRVYYAFEDTRGAFLISLPFQGASCVLTVFCALLPPQHVVWAVGIVGSLANIFAVIVMLWHLSPRMGGVDGAVLTSFHLKLLGISGLAAAAGYGAARLVGPVFSPMTPAQALLGLIVGGSVMVLVYVGGMKLAKMEEIDVLFRPVVKILARLRRR</sequence>
<feature type="transmembrane region" description="Helical" evidence="9">
    <location>
        <begin position="494"/>
        <end position="513"/>
    </location>
</feature>
<evidence type="ECO:0000313" key="10">
    <source>
        <dbReference type="EMBL" id="EPD27007.1"/>
    </source>
</evidence>
<reference evidence="10 11" key="1">
    <citation type="submission" date="2013-05" db="EMBL/GenBank/DDBJ databases">
        <title>The Genome Sequence of Actinobaculum schaalii FB123-CNA2.</title>
        <authorList>
            <consortium name="The Broad Institute Genomics Platform"/>
            <person name="Earl A."/>
            <person name="Ward D."/>
            <person name="Feldgarden M."/>
            <person name="Gevers D."/>
            <person name="Saerens B."/>
            <person name="Vaneechoutte M."/>
            <person name="Walker B."/>
            <person name="Young S."/>
            <person name="Zeng Q."/>
            <person name="Gargeya S."/>
            <person name="Fitzgerald M."/>
            <person name="Haas B."/>
            <person name="Abouelleil A."/>
            <person name="Allen A.W."/>
            <person name="Alvarado L."/>
            <person name="Arachchi H.M."/>
            <person name="Berlin A.M."/>
            <person name="Chapman S.B."/>
            <person name="Gainer-Dewar J."/>
            <person name="Goldberg J."/>
            <person name="Griggs A."/>
            <person name="Gujja S."/>
            <person name="Hansen M."/>
            <person name="Howarth C."/>
            <person name="Imamovic A."/>
            <person name="Ireland A."/>
            <person name="Larimer J."/>
            <person name="McCowan C."/>
            <person name="Murphy C."/>
            <person name="Pearson M."/>
            <person name="Poon T.W."/>
            <person name="Priest M."/>
            <person name="Roberts A."/>
            <person name="Saif S."/>
            <person name="Shea T."/>
            <person name="Sisk P."/>
            <person name="Sykes S."/>
            <person name="Wortman J."/>
            <person name="Nusbaum C."/>
            <person name="Birren B."/>
        </authorList>
    </citation>
    <scope>NUCLEOTIDE SEQUENCE [LARGE SCALE GENOMIC DNA]</scope>
    <source>
        <strain evidence="10 11">FB123-CNA-2</strain>
    </source>
</reference>
<dbReference type="STRING" id="59505.FB03_01020"/>
<dbReference type="GO" id="GO:0034204">
    <property type="term" value="P:lipid translocation"/>
    <property type="evidence" value="ECO:0007669"/>
    <property type="project" value="TreeGrafter"/>
</dbReference>
<dbReference type="GO" id="GO:0015648">
    <property type="term" value="F:lipid-linked peptidoglycan transporter activity"/>
    <property type="evidence" value="ECO:0007669"/>
    <property type="project" value="TreeGrafter"/>
</dbReference>
<evidence type="ECO:0000256" key="7">
    <source>
        <dbReference type="ARBA" id="ARBA00023136"/>
    </source>
</evidence>
<dbReference type="PANTHER" id="PTHR47019:SF1">
    <property type="entry name" value="LIPID II FLIPPASE MURJ"/>
    <property type="match status" value="1"/>
</dbReference>
<dbReference type="GO" id="GO:0008360">
    <property type="term" value="P:regulation of cell shape"/>
    <property type="evidence" value="ECO:0007669"/>
    <property type="project" value="UniProtKB-KW"/>
</dbReference>
<dbReference type="InterPro" id="IPR051050">
    <property type="entry name" value="Lipid_II_flippase_MurJ/MviN"/>
</dbReference>
<evidence type="ECO:0000256" key="2">
    <source>
        <dbReference type="ARBA" id="ARBA00022475"/>
    </source>
</evidence>
<feature type="compositionally biased region" description="Basic and acidic residues" evidence="8">
    <location>
        <begin position="14"/>
        <end position="26"/>
    </location>
</feature>
<evidence type="ECO:0000256" key="1">
    <source>
        <dbReference type="ARBA" id="ARBA00004651"/>
    </source>
</evidence>
<dbReference type="GO" id="GO:0005886">
    <property type="term" value="C:plasma membrane"/>
    <property type="evidence" value="ECO:0007669"/>
    <property type="project" value="UniProtKB-SubCell"/>
</dbReference>
<keyword evidence="11" id="KW-1185">Reference proteome</keyword>
<comment type="caution">
    <text evidence="10">The sequence shown here is derived from an EMBL/GenBank/DDBJ whole genome shotgun (WGS) entry which is preliminary data.</text>
</comment>
<proteinExistence type="predicted"/>
<feature type="transmembrane region" description="Helical" evidence="9">
    <location>
        <begin position="354"/>
        <end position="374"/>
    </location>
</feature>
<accession>S2W323</accession>
<evidence type="ECO:0000256" key="4">
    <source>
        <dbReference type="ARBA" id="ARBA00022960"/>
    </source>
</evidence>
<comment type="subcellular location">
    <subcellularLocation>
        <location evidence="1">Cell membrane</location>
        <topology evidence="1">Multi-pass membrane protein</topology>
    </subcellularLocation>
</comment>
<dbReference type="EMBL" id="AGWM01000010">
    <property type="protein sequence ID" value="EPD27007.1"/>
    <property type="molecule type" value="Genomic_DNA"/>
</dbReference>
<dbReference type="PRINTS" id="PR01806">
    <property type="entry name" value="VIRFACTRMVIN"/>
</dbReference>
<keyword evidence="4" id="KW-0133">Cell shape</keyword>
<feature type="transmembrane region" description="Helical" evidence="9">
    <location>
        <begin position="261"/>
        <end position="281"/>
    </location>
</feature>
<dbReference type="AlphaFoldDB" id="S2W323"/>
<evidence type="ECO:0000256" key="8">
    <source>
        <dbReference type="SAM" id="MobiDB-lite"/>
    </source>
</evidence>
<feature type="transmembrane region" description="Helical" evidence="9">
    <location>
        <begin position="142"/>
        <end position="168"/>
    </location>
</feature>
<keyword evidence="7 9" id="KW-0472">Membrane</keyword>
<keyword evidence="3 9" id="KW-0812">Transmembrane</keyword>
<dbReference type="Pfam" id="PF03023">
    <property type="entry name" value="MurJ"/>
    <property type="match status" value="1"/>
</dbReference>
<feature type="transmembrane region" description="Helical" evidence="9">
    <location>
        <begin position="561"/>
        <end position="580"/>
    </location>
</feature>
<keyword evidence="6 9" id="KW-1133">Transmembrane helix</keyword>
<dbReference type="Proteomes" id="UP000014393">
    <property type="component" value="Unassembled WGS sequence"/>
</dbReference>
<feature type="transmembrane region" description="Helical" evidence="9">
    <location>
        <begin position="302"/>
        <end position="323"/>
    </location>
</feature>
<feature type="transmembrane region" description="Helical" evidence="9">
    <location>
        <begin position="111"/>
        <end position="130"/>
    </location>
</feature>
<name>S2W323_9ACTO</name>
<keyword evidence="2" id="KW-1003">Cell membrane</keyword>
<dbReference type="GO" id="GO:0009252">
    <property type="term" value="P:peptidoglycan biosynthetic process"/>
    <property type="evidence" value="ECO:0007669"/>
    <property type="project" value="UniProtKB-KW"/>
</dbReference>
<dbReference type="InterPro" id="IPR004268">
    <property type="entry name" value="MurJ"/>
</dbReference>
<feature type="compositionally biased region" description="Low complexity" evidence="8">
    <location>
        <begin position="27"/>
        <end position="40"/>
    </location>
</feature>
<dbReference type="RefSeq" id="WP_016442567.1">
    <property type="nucleotide sequence ID" value="NZ_KE150262.1"/>
</dbReference>
<keyword evidence="5" id="KW-0573">Peptidoglycan synthesis</keyword>
<feature type="transmembrane region" description="Helical" evidence="9">
    <location>
        <begin position="436"/>
        <end position="453"/>
    </location>
</feature>
<feature type="transmembrane region" description="Helical" evidence="9">
    <location>
        <begin position="395"/>
        <end position="416"/>
    </location>
</feature>
<dbReference type="OrthoDB" id="9786339at2"/>
<feature type="region of interest" description="Disordered" evidence="8">
    <location>
        <begin position="1"/>
        <end position="55"/>
    </location>
</feature>
<dbReference type="PANTHER" id="PTHR47019">
    <property type="entry name" value="LIPID II FLIPPASE MURJ"/>
    <property type="match status" value="1"/>
</dbReference>
<gene>
    <name evidence="10" type="ORF">HMPREF9237_00941</name>
</gene>
<dbReference type="eggNOG" id="COG0728">
    <property type="taxonomic scope" value="Bacteria"/>
</dbReference>
<organism evidence="10 11">
    <name type="scientific">Actinotignum schaalii FB123-CNA-2</name>
    <dbReference type="NCBI Taxonomy" id="883067"/>
    <lineage>
        <taxon>Bacteria</taxon>
        <taxon>Bacillati</taxon>
        <taxon>Actinomycetota</taxon>
        <taxon>Actinomycetes</taxon>
        <taxon>Actinomycetales</taxon>
        <taxon>Actinomycetaceae</taxon>
        <taxon>Actinotignum</taxon>
    </lineage>
</organism>